<organism evidence="2">
    <name type="scientific">bioreactor metagenome</name>
    <dbReference type="NCBI Taxonomy" id="1076179"/>
    <lineage>
        <taxon>unclassified sequences</taxon>
        <taxon>metagenomes</taxon>
        <taxon>ecological metagenomes</taxon>
    </lineage>
</organism>
<feature type="domain" description="VOC" evidence="1">
    <location>
        <begin position="6"/>
        <end position="123"/>
    </location>
</feature>
<dbReference type="SUPFAM" id="SSF54593">
    <property type="entry name" value="Glyoxalase/Bleomycin resistance protein/Dihydroxybiphenyl dioxygenase"/>
    <property type="match status" value="1"/>
</dbReference>
<dbReference type="Pfam" id="PF18029">
    <property type="entry name" value="Glyoxalase_6"/>
    <property type="match status" value="1"/>
</dbReference>
<dbReference type="AlphaFoldDB" id="A0A645FIV0"/>
<evidence type="ECO:0000259" key="1">
    <source>
        <dbReference type="PROSITE" id="PS51819"/>
    </source>
</evidence>
<dbReference type="CDD" id="cd06587">
    <property type="entry name" value="VOC"/>
    <property type="match status" value="1"/>
</dbReference>
<reference evidence="2" key="1">
    <citation type="submission" date="2019-08" db="EMBL/GenBank/DDBJ databases">
        <authorList>
            <person name="Kucharzyk K."/>
            <person name="Murdoch R.W."/>
            <person name="Higgins S."/>
            <person name="Loffler F."/>
        </authorList>
    </citation>
    <scope>NUCLEOTIDE SEQUENCE</scope>
</reference>
<dbReference type="InterPro" id="IPR037523">
    <property type="entry name" value="VOC_core"/>
</dbReference>
<protein>
    <recommendedName>
        <fullName evidence="1">VOC domain-containing protein</fullName>
    </recommendedName>
</protein>
<comment type="caution">
    <text evidence="2">The sequence shown here is derived from an EMBL/GenBank/DDBJ whole genome shotgun (WGS) entry which is preliminary data.</text>
</comment>
<sequence length="127" mass="14218">MINGIRLGDVMIDSADSERLCSFYESLLGWRRAVLFGLPSLISENDTVFMFMEESDYVPPVWPEEDGLQQKQIHFDFQVPNVPDAVAYCESLGAKKSPVQFCEADRECVMFDPAGHPFCLCASSNIG</sequence>
<dbReference type="PANTHER" id="PTHR35908:SF1">
    <property type="entry name" value="CONSERVED PROTEIN"/>
    <property type="match status" value="1"/>
</dbReference>
<dbReference type="PROSITE" id="PS51819">
    <property type="entry name" value="VOC"/>
    <property type="match status" value="1"/>
</dbReference>
<name>A0A645FIV0_9ZZZZ</name>
<dbReference type="PANTHER" id="PTHR35908">
    <property type="entry name" value="HYPOTHETICAL FUSION PROTEIN"/>
    <property type="match status" value="1"/>
</dbReference>
<gene>
    <name evidence="2" type="ORF">SDC9_159682</name>
</gene>
<dbReference type="Gene3D" id="3.10.180.10">
    <property type="entry name" value="2,3-Dihydroxybiphenyl 1,2-Dioxygenase, domain 1"/>
    <property type="match status" value="1"/>
</dbReference>
<dbReference type="InterPro" id="IPR041581">
    <property type="entry name" value="Glyoxalase_6"/>
</dbReference>
<evidence type="ECO:0000313" key="2">
    <source>
        <dbReference type="EMBL" id="MPN12364.1"/>
    </source>
</evidence>
<dbReference type="InterPro" id="IPR029068">
    <property type="entry name" value="Glyas_Bleomycin-R_OHBP_Dase"/>
</dbReference>
<dbReference type="EMBL" id="VSSQ01058699">
    <property type="protein sequence ID" value="MPN12364.1"/>
    <property type="molecule type" value="Genomic_DNA"/>
</dbReference>
<proteinExistence type="predicted"/>
<accession>A0A645FIV0</accession>